<accession>A0A656HCJ0</accession>
<evidence type="ECO:0000313" key="3">
    <source>
        <dbReference type="EMBL" id="EIJ32765.1"/>
    </source>
</evidence>
<dbReference type="OrthoDB" id="9995794at2"/>
<name>A0A656HCJ0_THINJ</name>
<evidence type="ECO:0000256" key="2">
    <source>
        <dbReference type="SAM" id="SignalP"/>
    </source>
</evidence>
<dbReference type="Proteomes" id="UP000005317">
    <property type="component" value="Unassembled WGS sequence"/>
</dbReference>
<keyword evidence="2" id="KW-0732">Signal</keyword>
<sequence precursor="true">MKLKALFTSLALSLLVSVAFAADDKKADDAKPAEAKAADSKPAEGKKEEKKEEKVALKDGASDELKAAYEAAEKENAAVPKGFGWFWGDMTASQQLEAGVKAANDGKDEDAMKIFKKVAAAGKAAQEQAEAAKTAAPRF</sequence>
<feature type="signal peptide" evidence="2">
    <location>
        <begin position="1"/>
        <end position="21"/>
    </location>
</feature>
<gene>
    <name evidence="3" type="ORF">Thini_0098</name>
</gene>
<dbReference type="AlphaFoldDB" id="A0A656HCJ0"/>
<reference evidence="4" key="1">
    <citation type="journal article" date="2011" name="Stand. Genomic Sci.">
        <title>Genome sequence of the filamentous, gliding Thiothrix nivea neotype strain (JP2(T)).</title>
        <authorList>
            <person name="Lapidus A."/>
            <person name="Nolan M."/>
            <person name="Lucas S."/>
            <person name="Glavina Del Rio T."/>
            <person name="Tice H."/>
            <person name="Cheng J.F."/>
            <person name="Tapia R."/>
            <person name="Han C."/>
            <person name="Goodwin L."/>
            <person name="Pitluck S."/>
            <person name="Liolios K."/>
            <person name="Pagani I."/>
            <person name="Ivanova N."/>
            <person name="Huntemann M."/>
            <person name="Mavromatis K."/>
            <person name="Mikhailova N."/>
            <person name="Pati A."/>
            <person name="Chen A."/>
            <person name="Palaniappan K."/>
            <person name="Land M."/>
            <person name="Brambilla E.M."/>
            <person name="Rohde M."/>
            <person name="Abt B."/>
            <person name="Verbarg S."/>
            <person name="Goker M."/>
            <person name="Bristow J."/>
            <person name="Eisen J.A."/>
            <person name="Markowitz V."/>
            <person name="Hugenholtz P."/>
            <person name="Kyrpides N.C."/>
            <person name="Klenk H.P."/>
            <person name="Woyke T."/>
        </authorList>
    </citation>
    <scope>NUCLEOTIDE SEQUENCE [LARGE SCALE GENOMIC DNA]</scope>
    <source>
        <strain evidence="4">ATCC 35100 / DSM 5205 / JP2</strain>
    </source>
</reference>
<keyword evidence="4" id="KW-1185">Reference proteome</keyword>
<dbReference type="EMBL" id="JH651384">
    <property type="protein sequence ID" value="EIJ32765.1"/>
    <property type="molecule type" value="Genomic_DNA"/>
</dbReference>
<feature type="region of interest" description="Disordered" evidence="1">
    <location>
        <begin position="25"/>
        <end position="57"/>
    </location>
</feature>
<protein>
    <submittedName>
        <fullName evidence="3">Uncharacterized protein</fullName>
    </submittedName>
</protein>
<organism evidence="3 4">
    <name type="scientific">Thiothrix nivea (strain ATCC 35100 / DSM 5205 / JP2)</name>
    <dbReference type="NCBI Taxonomy" id="870187"/>
    <lineage>
        <taxon>Bacteria</taxon>
        <taxon>Pseudomonadati</taxon>
        <taxon>Pseudomonadota</taxon>
        <taxon>Gammaproteobacteria</taxon>
        <taxon>Thiotrichales</taxon>
        <taxon>Thiotrichaceae</taxon>
        <taxon>Thiothrix</taxon>
    </lineage>
</organism>
<feature type="chain" id="PRO_5025030043" evidence="2">
    <location>
        <begin position="22"/>
        <end position="139"/>
    </location>
</feature>
<proteinExistence type="predicted"/>
<evidence type="ECO:0000313" key="4">
    <source>
        <dbReference type="Proteomes" id="UP000005317"/>
    </source>
</evidence>
<evidence type="ECO:0000256" key="1">
    <source>
        <dbReference type="SAM" id="MobiDB-lite"/>
    </source>
</evidence>
<dbReference type="RefSeq" id="WP_002706669.1">
    <property type="nucleotide sequence ID" value="NZ_JH651384.1"/>
</dbReference>